<dbReference type="EMBL" id="LAZR01021119">
    <property type="protein sequence ID" value="KKL86429.1"/>
    <property type="molecule type" value="Genomic_DNA"/>
</dbReference>
<protein>
    <submittedName>
        <fullName evidence="1">Uncharacterized protein</fullName>
    </submittedName>
</protein>
<accession>A0A0F9FJ68</accession>
<comment type="caution">
    <text evidence="1">The sequence shown here is derived from an EMBL/GenBank/DDBJ whole genome shotgun (WGS) entry which is preliminary data.</text>
</comment>
<proteinExistence type="predicted"/>
<gene>
    <name evidence="1" type="ORF">LCGC14_1944790</name>
</gene>
<reference evidence="1" key="1">
    <citation type="journal article" date="2015" name="Nature">
        <title>Complex archaea that bridge the gap between prokaryotes and eukaryotes.</title>
        <authorList>
            <person name="Spang A."/>
            <person name="Saw J.H."/>
            <person name="Jorgensen S.L."/>
            <person name="Zaremba-Niedzwiedzka K."/>
            <person name="Martijn J."/>
            <person name="Lind A.E."/>
            <person name="van Eijk R."/>
            <person name="Schleper C."/>
            <person name="Guy L."/>
            <person name="Ettema T.J."/>
        </authorList>
    </citation>
    <scope>NUCLEOTIDE SEQUENCE</scope>
</reference>
<name>A0A0F9FJ68_9ZZZZ</name>
<dbReference type="AlphaFoldDB" id="A0A0F9FJ68"/>
<organism evidence="1">
    <name type="scientific">marine sediment metagenome</name>
    <dbReference type="NCBI Taxonomy" id="412755"/>
    <lineage>
        <taxon>unclassified sequences</taxon>
        <taxon>metagenomes</taxon>
        <taxon>ecological metagenomes</taxon>
    </lineage>
</organism>
<evidence type="ECO:0000313" key="1">
    <source>
        <dbReference type="EMBL" id="KKL86429.1"/>
    </source>
</evidence>
<sequence length="66" mass="7046">MTVDAAQIQYRQQFIKAFEQRQSLLRFTATTEAVIKGNTATFLVAGSGTDAAVTRGTQYGDISGSG</sequence>